<organism evidence="2 3">
    <name type="scientific">Rhamnusium bicolor</name>
    <dbReference type="NCBI Taxonomy" id="1586634"/>
    <lineage>
        <taxon>Eukaryota</taxon>
        <taxon>Metazoa</taxon>
        <taxon>Ecdysozoa</taxon>
        <taxon>Arthropoda</taxon>
        <taxon>Hexapoda</taxon>
        <taxon>Insecta</taxon>
        <taxon>Pterygota</taxon>
        <taxon>Neoptera</taxon>
        <taxon>Endopterygota</taxon>
        <taxon>Coleoptera</taxon>
        <taxon>Polyphaga</taxon>
        <taxon>Cucujiformia</taxon>
        <taxon>Chrysomeloidea</taxon>
        <taxon>Cerambycidae</taxon>
        <taxon>Lepturinae</taxon>
        <taxon>Rhagiini</taxon>
        <taxon>Rhamnusium</taxon>
    </lineage>
</organism>
<comment type="caution">
    <text evidence="2">The sequence shown here is derived from an EMBL/GenBank/DDBJ whole genome shotgun (WGS) entry which is preliminary data.</text>
</comment>
<gene>
    <name evidence="2" type="ORF">NQ314_013975</name>
</gene>
<dbReference type="Pfam" id="PF13896">
    <property type="entry name" value="Glyco_transf_49"/>
    <property type="match status" value="1"/>
</dbReference>
<feature type="region of interest" description="Disordered" evidence="1">
    <location>
        <begin position="1"/>
        <end position="62"/>
    </location>
</feature>
<evidence type="ECO:0000256" key="1">
    <source>
        <dbReference type="SAM" id="MobiDB-lite"/>
    </source>
</evidence>
<protein>
    <submittedName>
        <fullName evidence="2">Uncharacterized protein</fullName>
    </submittedName>
</protein>
<dbReference type="PANTHER" id="PTHR47412">
    <property type="entry name" value="FI01434P-RELATED"/>
    <property type="match status" value="1"/>
</dbReference>
<reference evidence="2" key="1">
    <citation type="journal article" date="2023" name="Insect Mol. Biol.">
        <title>Genome sequencing provides insights into the evolution of gene families encoding plant cell wall-degrading enzymes in longhorned beetles.</title>
        <authorList>
            <person name="Shin N.R."/>
            <person name="Okamura Y."/>
            <person name="Kirsch R."/>
            <person name="Pauchet Y."/>
        </authorList>
    </citation>
    <scope>NUCLEOTIDE SEQUENCE</scope>
    <source>
        <strain evidence="2">RBIC_L_NR</strain>
    </source>
</reference>
<dbReference type="PANTHER" id="PTHR47412:SF1">
    <property type="entry name" value="FI01434P-RELATED"/>
    <property type="match status" value="1"/>
</dbReference>
<evidence type="ECO:0000313" key="3">
    <source>
        <dbReference type="Proteomes" id="UP001162156"/>
    </source>
</evidence>
<keyword evidence="3" id="KW-1185">Reference proteome</keyword>
<proteinExistence type="predicted"/>
<dbReference type="AlphaFoldDB" id="A0AAV8X6B4"/>
<accession>A0AAV8X6B4</accession>
<dbReference type="EMBL" id="JANEYF010003860">
    <property type="protein sequence ID" value="KAJ8933477.1"/>
    <property type="molecule type" value="Genomic_DNA"/>
</dbReference>
<sequence length="315" mass="36008">MESSNSGSESNSDGDGHQQRKKRVRNINIWKNSQRKRARLAGESYTSTSGKVMEPKKTGPPCLRKRKCTDKFSEENKNNIIAKLYAGQPKNEQDTFLMGLIQVPKHNSIFTESYNCSITPPYLNVSSENMYKAQKKLLYPVNVGRNVARETAQTHYILPSDIELYPSPKIIEKFLTMIAENKGPLLSKNPKVFPLHIFEVVNETQGLHIFHVGKRNGRFLHWEPIFIGTHADPLYDERLSWEGKSDKMTQGYALCVMDYDFLILDNAFLVHKPGIKVYKKDARRSMLAAKTNQLIRKIIFPELKVLYGIKKGCAV</sequence>
<evidence type="ECO:0000313" key="2">
    <source>
        <dbReference type="EMBL" id="KAJ8933477.1"/>
    </source>
</evidence>
<feature type="compositionally biased region" description="Low complexity" evidence="1">
    <location>
        <begin position="1"/>
        <end position="13"/>
    </location>
</feature>
<name>A0AAV8X6B4_9CUCU</name>
<dbReference type="Proteomes" id="UP001162156">
    <property type="component" value="Unassembled WGS sequence"/>
</dbReference>